<evidence type="ECO:0000313" key="1">
    <source>
        <dbReference type="EMBL" id="KAF2749425.1"/>
    </source>
</evidence>
<dbReference type="Proteomes" id="UP000799440">
    <property type="component" value="Unassembled WGS sequence"/>
</dbReference>
<gene>
    <name evidence="1" type="ORF">M011DRAFT_307528</name>
</gene>
<name>A0A6A6VFT9_9PLEO</name>
<accession>A0A6A6VFT9</accession>
<evidence type="ECO:0000313" key="2">
    <source>
        <dbReference type="Proteomes" id="UP000799440"/>
    </source>
</evidence>
<dbReference type="AlphaFoldDB" id="A0A6A6VFT9"/>
<protein>
    <submittedName>
        <fullName evidence="1">Uncharacterized protein</fullName>
    </submittedName>
</protein>
<proteinExistence type="predicted"/>
<dbReference type="EMBL" id="MU006566">
    <property type="protein sequence ID" value="KAF2749425.1"/>
    <property type="molecule type" value="Genomic_DNA"/>
</dbReference>
<organism evidence="1 2">
    <name type="scientific">Sporormia fimetaria CBS 119925</name>
    <dbReference type="NCBI Taxonomy" id="1340428"/>
    <lineage>
        <taxon>Eukaryota</taxon>
        <taxon>Fungi</taxon>
        <taxon>Dikarya</taxon>
        <taxon>Ascomycota</taxon>
        <taxon>Pezizomycotina</taxon>
        <taxon>Dothideomycetes</taxon>
        <taxon>Pleosporomycetidae</taxon>
        <taxon>Pleosporales</taxon>
        <taxon>Sporormiaceae</taxon>
        <taxon>Sporormia</taxon>
    </lineage>
</organism>
<reference evidence="1" key="1">
    <citation type="journal article" date="2020" name="Stud. Mycol.">
        <title>101 Dothideomycetes genomes: a test case for predicting lifestyles and emergence of pathogens.</title>
        <authorList>
            <person name="Haridas S."/>
            <person name="Albert R."/>
            <person name="Binder M."/>
            <person name="Bloem J."/>
            <person name="Labutti K."/>
            <person name="Salamov A."/>
            <person name="Andreopoulos B."/>
            <person name="Baker S."/>
            <person name="Barry K."/>
            <person name="Bills G."/>
            <person name="Bluhm B."/>
            <person name="Cannon C."/>
            <person name="Castanera R."/>
            <person name="Culley D."/>
            <person name="Daum C."/>
            <person name="Ezra D."/>
            <person name="Gonzalez J."/>
            <person name="Henrissat B."/>
            <person name="Kuo A."/>
            <person name="Liang C."/>
            <person name="Lipzen A."/>
            <person name="Lutzoni F."/>
            <person name="Magnuson J."/>
            <person name="Mondo S."/>
            <person name="Nolan M."/>
            <person name="Ohm R."/>
            <person name="Pangilinan J."/>
            <person name="Park H.-J."/>
            <person name="Ramirez L."/>
            <person name="Alfaro M."/>
            <person name="Sun H."/>
            <person name="Tritt A."/>
            <person name="Yoshinaga Y."/>
            <person name="Zwiers L.-H."/>
            <person name="Turgeon B."/>
            <person name="Goodwin S."/>
            <person name="Spatafora J."/>
            <person name="Crous P."/>
            <person name="Grigoriev I."/>
        </authorList>
    </citation>
    <scope>NUCLEOTIDE SEQUENCE</scope>
    <source>
        <strain evidence="1">CBS 119925</strain>
    </source>
</reference>
<keyword evidence="2" id="KW-1185">Reference proteome</keyword>
<sequence length="173" mass="19309">MSSLPVRFPALSLACSTASLRIAMWVNGFSATLTPAWPRGDDPEHHPTNPIMPSVSPYYGLEERDKQRRLRYWAPTASYLRDFQLKYLQRLNSESSLGPVQRTRLRPSTPCLPLIPPFKPGIAVKLTRSRSMPPSGPCGAVASPAVLQNHLCQGSLDKARRDRPFICSVHKVF</sequence>